<organism evidence="1 2">
    <name type="scientific">Granulosicoccus antarcticus IMCC3135</name>
    <dbReference type="NCBI Taxonomy" id="1192854"/>
    <lineage>
        <taxon>Bacteria</taxon>
        <taxon>Pseudomonadati</taxon>
        <taxon>Pseudomonadota</taxon>
        <taxon>Gammaproteobacteria</taxon>
        <taxon>Chromatiales</taxon>
        <taxon>Granulosicoccaceae</taxon>
        <taxon>Granulosicoccus</taxon>
    </lineage>
</organism>
<protein>
    <recommendedName>
        <fullName evidence="3">DUF1127 domain-containing protein</fullName>
    </recommendedName>
</protein>
<dbReference type="EMBL" id="CP018632">
    <property type="protein sequence ID" value="ASJ76713.1"/>
    <property type="molecule type" value="Genomic_DNA"/>
</dbReference>
<name>A0A2Z2NZM8_9GAMM</name>
<keyword evidence="2" id="KW-1185">Reference proteome</keyword>
<proteinExistence type="predicted"/>
<reference evidence="1 2" key="1">
    <citation type="submission" date="2016-12" db="EMBL/GenBank/DDBJ databases">
        <authorList>
            <person name="Song W.-J."/>
            <person name="Kurnit D.M."/>
        </authorList>
    </citation>
    <scope>NUCLEOTIDE SEQUENCE [LARGE SCALE GENOMIC DNA]</scope>
    <source>
        <strain evidence="1 2">IMCC3135</strain>
    </source>
</reference>
<dbReference type="KEGG" id="gai:IMCC3135_33345"/>
<evidence type="ECO:0000313" key="2">
    <source>
        <dbReference type="Proteomes" id="UP000250079"/>
    </source>
</evidence>
<evidence type="ECO:0000313" key="1">
    <source>
        <dbReference type="EMBL" id="ASJ76713.1"/>
    </source>
</evidence>
<evidence type="ECO:0008006" key="3">
    <source>
        <dbReference type="Google" id="ProtNLM"/>
    </source>
</evidence>
<sequence>MSRVLISGQLVHASKFQRSKVGTVNEKRRSSMFRRLLDTSLVWGERIKQRRELQELANSPELLMDIGISRYEVLREGSKRFWQE</sequence>
<dbReference type="Proteomes" id="UP000250079">
    <property type="component" value="Chromosome"/>
</dbReference>
<dbReference type="OrthoDB" id="7306802at2"/>
<dbReference type="RefSeq" id="WP_088921456.1">
    <property type="nucleotide sequence ID" value="NZ_CP018632.1"/>
</dbReference>
<accession>A0A2Z2NZM8</accession>
<dbReference type="AlphaFoldDB" id="A0A2Z2NZM8"/>
<gene>
    <name evidence="1" type="ORF">IMCC3135_33345</name>
</gene>